<protein>
    <submittedName>
        <fullName evidence="1">COG1357 Pentapeptide repeats containing protein</fullName>
    </submittedName>
</protein>
<name>A0A6J5NJK4_9CAUD</name>
<dbReference type="InterPro" id="IPR001646">
    <property type="entry name" value="5peptide_repeat"/>
</dbReference>
<reference evidence="1" key="1">
    <citation type="submission" date="2020-04" db="EMBL/GenBank/DDBJ databases">
        <authorList>
            <person name="Chiriac C."/>
            <person name="Salcher M."/>
            <person name="Ghai R."/>
            <person name="Kavagutti S V."/>
        </authorList>
    </citation>
    <scope>NUCLEOTIDE SEQUENCE</scope>
</reference>
<organism evidence="1">
    <name type="scientific">uncultured Caudovirales phage</name>
    <dbReference type="NCBI Taxonomy" id="2100421"/>
    <lineage>
        <taxon>Viruses</taxon>
        <taxon>Duplodnaviria</taxon>
        <taxon>Heunggongvirae</taxon>
        <taxon>Uroviricota</taxon>
        <taxon>Caudoviricetes</taxon>
        <taxon>Peduoviridae</taxon>
        <taxon>Maltschvirus</taxon>
        <taxon>Maltschvirus maltsch</taxon>
    </lineage>
</organism>
<dbReference type="InterPro" id="IPR051082">
    <property type="entry name" value="Pentapeptide-BTB/POZ_domain"/>
</dbReference>
<dbReference type="EMBL" id="LR796632">
    <property type="protein sequence ID" value="CAB4155564.1"/>
    <property type="molecule type" value="Genomic_DNA"/>
</dbReference>
<dbReference type="SUPFAM" id="SSF141571">
    <property type="entry name" value="Pentapeptide repeat-like"/>
    <property type="match status" value="1"/>
</dbReference>
<dbReference type="Pfam" id="PF00805">
    <property type="entry name" value="Pentapeptide"/>
    <property type="match status" value="3"/>
</dbReference>
<gene>
    <name evidence="1" type="ORF">UFOVP670_25</name>
</gene>
<evidence type="ECO:0000313" key="1">
    <source>
        <dbReference type="EMBL" id="CAB4155564.1"/>
    </source>
</evidence>
<proteinExistence type="predicted"/>
<dbReference type="PANTHER" id="PTHR14136">
    <property type="entry name" value="BTB_POZ DOMAIN-CONTAINING PROTEIN KCTD9"/>
    <property type="match status" value="1"/>
</dbReference>
<sequence length="215" mass="24232">MNAPMTEEEIAVVLADHLKWLRGEGGQRADMRYANMRGADMRYANMRGADMQGADMEGADMRYANMRYADMQGADMQRADMRYADMQRADMRGANMRYADMQGANMRYANMQGADMQGANMQGADMEGADMEGAKIDGDKTAIGILRRATRSDGYEFFLWHCQEGFFIKAGCHFFTMTEARQHWTATRAGTPLGDESLDILNFFDAAIKRQEATQ</sequence>
<dbReference type="PANTHER" id="PTHR14136:SF17">
    <property type="entry name" value="BTB_POZ DOMAIN-CONTAINING PROTEIN KCTD9"/>
    <property type="match status" value="1"/>
</dbReference>
<dbReference type="Gene3D" id="2.160.20.80">
    <property type="entry name" value="E3 ubiquitin-protein ligase SopA"/>
    <property type="match status" value="2"/>
</dbReference>
<accession>A0A6J5NJK4</accession>